<dbReference type="OrthoDB" id="427960at2759"/>
<organism evidence="2">
    <name type="scientific">Harpegnathos saltator</name>
    <name type="common">Jerdon's jumping ant</name>
    <dbReference type="NCBI Taxonomy" id="610380"/>
    <lineage>
        <taxon>Eukaryota</taxon>
        <taxon>Metazoa</taxon>
        <taxon>Ecdysozoa</taxon>
        <taxon>Arthropoda</taxon>
        <taxon>Hexapoda</taxon>
        <taxon>Insecta</taxon>
        <taxon>Pterygota</taxon>
        <taxon>Neoptera</taxon>
        <taxon>Endopterygota</taxon>
        <taxon>Hymenoptera</taxon>
        <taxon>Apocrita</taxon>
        <taxon>Aculeata</taxon>
        <taxon>Formicoidea</taxon>
        <taxon>Formicidae</taxon>
        <taxon>Ponerinae</taxon>
        <taxon>Ponerini</taxon>
        <taxon>Harpegnathos</taxon>
    </lineage>
</organism>
<protein>
    <recommendedName>
        <fullName evidence="3">I/LWEQ domain-containing protein</fullName>
    </recommendedName>
</protein>
<proteinExistence type="predicted"/>
<sequence>IAASILEAATQVLGIATRSKTLKGTFIKVLRNAAAVITAGTTVMGKRMASDKGEDEEILEEIRMENLELRISQEELKKEIESMKE</sequence>
<reference evidence="1 2" key="1">
    <citation type="journal article" date="2010" name="Science">
        <title>Genomic comparison of the ants Camponotus floridanus and Harpegnathos saltator.</title>
        <authorList>
            <person name="Bonasio R."/>
            <person name="Zhang G."/>
            <person name="Ye C."/>
            <person name="Mutti N.S."/>
            <person name="Fang X."/>
            <person name="Qin N."/>
            <person name="Donahue G."/>
            <person name="Yang P."/>
            <person name="Li Q."/>
            <person name="Li C."/>
            <person name="Zhang P."/>
            <person name="Huang Z."/>
            <person name="Berger S.L."/>
            <person name="Reinberg D."/>
            <person name="Wang J."/>
            <person name="Liebig J."/>
        </authorList>
    </citation>
    <scope>NUCLEOTIDE SEQUENCE [LARGE SCALE GENOMIC DNA]</scope>
    <source>
        <strain evidence="1 2">R22 G/1</strain>
    </source>
</reference>
<evidence type="ECO:0000313" key="2">
    <source>
        <dbReference type="Proteomes" id="UP000008237"/>
    </source>
</evidence>
<dbReference type="EMBL" id="GL448682">
    <property type="protein sequence ID" value="EFN84022.1"/>
    <property type="molecule type" value="Genomic_DNA"/>
</dbReference>
<evidence type="ECO:0000313" key="1">
    <source>
        <dbReference type="EMBL" id="EFN84022.1"/>
    </source>
</evidence>
<name>E2BJV8_HARSA</name>
<feature type="non-terminal residue" evidence="1">
    <location>
        <position position="85"/>
    </location>
</feature>
<gene>
    <name evidence="1" type="ORF">EAI_01289</name>
</gene>
<accession>E2BJV8</accession>
<dbReference type="AlphaFoldDB" id="E2BJV8"/>
<dbReference type="InParanoid" id="E2BJV8"/>
<evidence type="ECO:0008006" key="3">
    <source>
        <dbReference type="Google" id="ProtNLM"/>
    </source>
</evidence>
<keyword evidence="2" id="KW-1185">Reference proteome</keyword>
<feature type="non-terminal residue" evidence="1">
    <location>
        <position position="1"/>
    </location>
</feature>
<dbReference type="Proteomes" id="UP000008237">
    <property type="component" value="Unassembled WGS sequence"/>
</dbReference>